<evidence type="ECO:0000313" key="3">
    <source>
        <dbReference type="Proteomes" id="UP001589748"/>
    </source>
</evidence>
<evidence type="ECO:0000313" key="2">
    <source>
        <dbReference type="EMBL" id="MFB9375950.1"/>
    </source>
</evidence>
<proteinExistence type="predicted"/>
<evidence type="ECO:0000256" key="1">
    <source>
        <dbReference type="SAM" id="MobiDB-lite"/>
    </source>
</evidence>
<gene>
    <name evidence="2" type="ORF">ACFFVI_03105</name>
</gene>
<accession>A0ABV5LPC6</accession>
<organism evidence="2 3">
    <name type="scientific">Kineococcus gynurae</name>
    <dbReference type="NCBI Taxonomy" id="452979"/>
    <lineage>
        <taxon>Bacteria</taxon>
        <taxon>Bacillati</taxon>
        <taxon>Actinomycetota</taxon>
        <taxon>Actinomycetes</taxon>
        <taxon>Kineosporiales</taxon>
        <taxon>Kineosporiaceae</taxon>
        <taxon>Kineococcus</taxon>
    </lineage>
</organism>
<dbReference type="InterPro" id="IPR028037">
    <property type="entry name" value="Antitoxin_Rv0909/MT0933"/>
</dbReference>
<comment type="caution">
    <text evidence="2">The sequence shown here is derived from an EMBL/GenBank/DDBJ whole genome shotgun (WGS) entry which is preliminary data.</text>
</comment>
<feature type="compositionally biased region" description="Basic and acidic residues" evidence="1">
    <location>
        <begin position="30"/>
        <end position="48"/>
    </location>
</feature>
<dbReference type="Proteomes" id="UP001589748">
    <property type="component" value="Unassembled WGS sequence"/>
</dbReference>
<dbReference type="RefSeq" id="WP_380139639.1">
    <property type="nucleotide sequence ID" value="NZ_JBHLUI010000012.1"/>
</dbReference>
<dbReference type="Pfam" id="PF14013">
    <property type="entry name" value="MT0933_antitox"/>
    <property type="match status" value="1"/>
</dbReference>
<feature type="region of interest" description="Disordered" evidence="1">
    <location>
        <begin position="1"/>
        <end position="48"/>
    </location>
</feature>
<feature type="compositionally biased region" description="Basic and acidic residues" evidence="1">
    <location>
        <begin position="7"/>
        <end position="24"/>
    </location>
</feature>
<sequence>MPDFGDITEKASDAGIEKAGDAADAKTGGKHAEQVDKAQQAADDKIGN</sequence>
<reference evidence="2 3" key="1">
    <citation type="submission" date="2024-09" db="EMBL/GenBank/DDBJ databases">
        <authorList>
            <person name="Sun Q."/>
            <person name="Mori K."/>
        </authorList>
    </citation>
    <scope>NUCLEOTIDE SEQUENCE [LARGE SCALE GENOMIC DNA]</scope>
    <source>
        <strain evidence="2 3">TISTR 1856</strain>
    </source>
</reference>
<dbReference type="EMBL" id="JBHMDM010000001">
    <property type="protein sequence ID" value="MFB9375950.1"/>
    <property type="molecule type" value="Genomic_DNA"/>
</dbReference>
<name>A0ABV5LPC6_9ACTN</name>
<protein>
    <submittedName>
        <fullName evidence="2">Antitoxin</fullName>
    </submittedName>
</protein>
<keyword evidence="3" id="KW-1185">Reference proteome</keyword>